<feature type="signal peptide" evidence="1">
    <location>
        <begin position="1"/>
        <end position="45"/>
    </location>
</feature>
<dbReference type="Proteomes" id="UP000317036">
    <property type="component" value="Unassembled WGS sequence"/>
</dbReference>
<dbReference type="OrthoDB" id="57539at2"/>
<evidence type="ECO:0000313" key="2">
    <source>
        <dbReference type="EMBL" id="TVY10464.1"/>
    </source>
</evidence>
<comment type="caution">
    <text evidence="2">The sequence shown here is derived from an EMBL/GenBank/DDBJ whole genome shotgun (WGS) entry which is preliminary data.</text>
</comment>
<name>A0A559KEB6_9BACL</name>
<protein>
    <recommendedName>
        <fullName evidence="4">Tandem-95 repeat protein</fullName>
    </recommendedName>
</protein>
<proteinExistence type="predicted"/>
<keyword evidence="1" id="KW-0732">Signal</keyword>
<accession>A0A559KEB6</accession>
<dbReference type="Pfam" id="PF17963">
    <property type="entry name" value="Big_9"/>
    <property type="match status" value="2"/>
</dbReference>
<keyword evidence="3" id="KW-1185">Reference proteome</keyword>
<organism evidence="2 3">
    <name type="scientific">Paenibacillus cremeus</name>
    <dbReference type="NCBI Taxonomy" id="2163881"/>
    <lineage>
        <taxon>Bacteria</taxon>
        <taxon>Bacillati</taxon>
        <taxon>Bacillota</taxon>
        <taxon>Bacilli</taxon>
        <taxon>Bacillales</taxon>
        <taxon>Paenibacillaceae</taxon>
        <taxon>Paenibacillus</taxon>
    </lineage>
</organism>
<dbReference type="EMBL" id="VNJI01000008">
    <property type="protein sequence ID" value="TVY10464.1"/>
    <property type="molecule type" value="Genomic_DNA"/>
</dbReference>
<feature type="chain" id="PRO_5021913949" description="Tandem-95 repeat protein" evidence="1">
    <location>
        <begin position="46"/>
        <end position="1712"/>
    </location>
</feature>
<evidence type="ECO:0000256" key="1">
    <source>
        <dbReference type="SAM" id="SignalP"/>
    </source>
</evidence>
<gene>
    <name evidence="2" type="ORF">FPZ49_08715</name>
</gene>
<evidence type="ECO:0000313" key="3">
    <source>
        <dbReference type="Proteomes" id="UP000317036"/>
    </source>
</evidence>
<evidence type="ECO:0008006" key="4">
    <source>
        <dbReference type="Google" id="ProtNLM"/>
    </source>
</evidence>
<sequence>MSKRKEPAHKKRGKRHVHKPMTALLAAALSVGPAFYSLGAAEAQAAPPVTLLPIKDITGVPGETFSLNLADYFGPGNETSTFNVVATNSEIVKKAQFGSKLELYLDHPGMTTFTVTLGSGTVSESFNVRVIDPGADGKLDVIDLVRFMNNNPGAITSRDGATGVLNKVEPAVSKVNHAPTPNTFQFQIPYSGSQALVRLAQIFRDPDGDSLTFQAEPVIPGGEGVTASVTGNELTFTGDLIAGTAGATFRITATDSAGLSAVQFLTLVPNHNPQTVATATYSVYAPLGTVPAPINLSPFFMDPDGDPITYSVTPPVNGGVTASVYGSTLTFSGVMSNNPTEFSVWARDNKGGYSNPFLVILNPNSTAPTGNHTPTVTQQTYGLVYRQGDMVHPINLASNFSDPDGDALSYSLSAFNSGGLNPSISGSMLSFTGKLLSDAFFVVKADDNRGGKITATYQITATPNNSPTVSQQVYSFDYPVGTTKLPTFELGQLFNDPDGDPLQYSYTTSDDGGLIPTIIGSTLSFGGQLERNASIIVSATDGRYGFASAYFYFNAAAVNHAPTVTQQTYGFTYPQGDFVQLSFDLSENFKDLDGDALQFTITSSSTAGDISPELNGSNLSFTGKLNSDVTFTVTAYDGKGGTAEAYYYFNAQAPANHAPTAVQQVFSFTSKQGSYVESIDLSGNFTDLDNDRLEYSVTPQLPSGFNPIVSGSLLMFNEKMPSDATFTVTASDGHGGTAQAEYHIIAELNHAPTVMEPNYNYTYLSGSRVNSIDLANDFADSDGDQLQYSYTTTDAGGLYPEISGSMLLLGGQLDRDATFIVTAEDGQGGSMKANYNFKVNHAPTVTEATYNLTYLIGSAVNSVDLSHFFTDPDGDQLEYSYTTMDAGGLNPQISGSMLLLGGQLERDATFIVTADDNRGGTMKATYNFKVNHAPTVTHQTYGGLMFNEGSINASIDVSGNFNDLDGDTLEYKVTPDTSADVTATISGSVLSFGGTLHSGTTFTVKASDGRGGVVSADYPIAVNHAPTVTNAEIVGEYRLGSGTSAAIQTPSFDLSGNFQDADLDAWDHLTFNVTPSSTNTLETVVRNGVLSFAGMPSGSPVLTYTVTATDLMGLSSSATYTLNPKVNQNPSVTENVYHLTYPAASEGLVTIPETSINLLDNFSDADHDALNFTLATEGSVIPEGLTAFVSGSNLIYSGSIEAWETPRFLIVAEDELKGKVEATYVLESSDGNHKPVVASGLTFEYSTGEGYMDFYENIDNYVSDLDNDSLTFTINQSKTSPDILQKAAIVSGSFLSVWGYMQGHFGNYTVAVDVQDSKGATTTLSINLLAPNHAPGVEDSNPHVTFIDKNDTSTLESVFLDYNFYDEDEEAITYTIDEANSILPSGYKVNINEFNELELKKVDGYVPQATDVISVRVVAKDGRGETVSANYTFQYDRAPQVLASSYAVQADAQDFTLDLYQLCEDPDKGDEFNIQASIVDSGAGWISLDSEVSTLLHFGTPSGSMPASVNFTVTDSHGLTASKTVTFTPSDTAALTPKDKSIGIGTQLTLKDMYKRYSNLNASTKFTASTSYDSNVFAITSEDWKDLTFESYYYSGVSNVVIVGSDTLGNQGVIDILKITADYPITSGSTVTVNNPFNETNELSSLTTEVLDYYGVGITADVTQSTQPGALDVNVHNPSQGYAPAQIIIKSQFNDGSGEATIYQFYYQPQLN</sequence>
<reference evidence="2 3" key="1">
    <citation type="submission" date="2019-07" db="EMBL/GenBank/DDBJ databases">
        <authorList>
            <person name="Kim J."/>
        </authorList>
    </citation>
    <scope>NUCLEOTIDE SEQUENCE [LARGE SCALE GENOMIC DNA]</scope>
    <source>
        <strain evidence="2 3">JC52</strain>
    </source>
</reference>
<dbReference type="RefSeq" id="WP_144845581.1">
    <property type="nucleotide sequence ID" value="NZ_VNJI01000008.1"/>
</dbReference>